<proteinExistence type="predicted"/>
<sequence length="142" mass="15699">MGPCWFLISILLLLALVLPALALESLLCYYCPLQPKGKPCTNTTSQCLPDQRCSSSVGRYGSIHVLSAQGCLDKELCGSHEIVSYQGVKYNVSHTCCCRDKCNNEPKFDTSLKKLLGMIWPCVRLPNRCAGRRGLFGKIRGQ</sequence>
<dbReference type="InterPro" id="IPR045860">
    <property type="entry name" value="Snake_toxin-like_sf"/>
</dbReference>
<keyword evidence="2" id="KW-1003">Cell membrane</keyword>
<organism evidence="10 11">
    <name type="scientific">Amphiprion ocellaris</name>
    <name type="common">Clown anemonefish</name>
    <dbReference type="NCBI Taxonomy" id="80972"/>
    <lineage>
        <taxon>Eukaryota</taxon>
        <taxon>Metazoa</taxon>
        <taxon>Chordata</taxon>
        <taxon>Craniata</taxon>
        <taxon>Vertebrata</taxon>
        <taxon>Euteleostomi</taxon>
        <taxon>Actinopterygii</taxon>
        <taxon>Neopterygii</taxon>
        <taxon>Teleostei</taxon>
        <taxon>Neoteleostei</taxon>
        <taxon>Acanthomorphata</taxon>
        <taxon>Ovalentaria</taxon>
        <taxon>Pomacentridae</taxon>
        <taxon>Amphiprion</taxon>
    </lineage>
</organism>
<dbReference type="InterPro" id="IPR046354">
    <property type="entry name" value="SPACA4/Bouncer"/>
</dbReference>
<keyword evidence="3" id="KW-0336">GPI-anchor</keyword>
<keyword evidence="5" id="KW-0472">Membrane</keyword>
<feature type="chain" id="PRO_5046612262" description="UPAR/Ly6 domain-containing protein" evidence="9">
    <location>
        <begin position="23"/>
        <end position="142"/>
    </location>
</feature>
<keyword evidence="7" id="KW-0325">Glycoprotein</keyword>
<comment type="subcellular location">
    <subcellularLocation>
        <location evidence="1">Cell membrane</location>
        <topology evidence="1">Lipid-anchor</topology>
        <topology evidence="1">GPI-anchor</topology>
    </subcellularLocation>
</comment>
<dbReference type="GO" id="GO:0035036">
    <property type="term" value="P:sperm-egg recognition"/>
    <property type="evidence" value="ECO:0007669"/>
    <property type="project" value="TreeGrafter"/>
</dbReference>
<dbReference type="PANTHER" id="PTHR47613:SF1">
    <property type="entry name" value="SPERM ACROSOME MEMBRANE-ASSOCIATED PROTEIN 4"/>
    <property type="match status" value="1"/>
</dbReference>
<keyword evidence="8" id="KW-0449">Lipoprotein</keyword>
<evidence type="ECO:0000256" key="2">
    <source>
        <dbReference type="ARBA" id="ARBA00022475"/>
    </source>
</evidence>
<evidence type="ECO:0000256" key="4">
    <source>
        <dbReference type="ARBA" id="ARBA00022729"/>
    </source>
</evidence>
<keyword evidence="6" id="KW-1015">Disulfide bond</keyword>
<evidence type="ECO:0000256" key="3">
    <source>
        <dbReference type="ARBA" id="ARBA00022622"/>
    </source>
</evidence>
<evidence type="ECO:0000256" key="1">
    <source>
        <dbReference type="ARBA" id="ARBA00004609"/>
    </source>
</evidence>
<dbReference type="GeneTree" id="ENSGT00940000176894"/>
<dbReference type="GO" id="GO:0005886">
    <property type="term" value="C:plasma membrane"/>
    <property type="evidence" value="ECO:0007669"/>
    <property type="project" value="UniProtKB-SubCell"/>
</dbReference>
<dbReference type="Ensembl" id="ENSAOCT00000012711.2">
    <property type="protein sequence ID" value="ENSAOCP00000001733.2"/>
    <property type="gene ID" value="ENSAOCG00000004797.2"/>
</dbReference>
<evidence type="ECO:0008006" key="12">
    <source>
        <dbReference type="Google" id="ProtNLM"/>
    </source>
</evidence>
<name>A0A3Q1AKV1_AMPOC</name>
<reference evidence="10 11" key="1">
    <citation type="submission" date="2022-01" db="EMBL/GenBank/DDBJ databases">
        <title>A chromosome-scale genome assembly of the false clownfish, Amphiprion ocellaris.</title>
        <authorList>
            <person name="Ryu T."/>
        </authorList>
    </citation>
    <scope>NUCLEOTIDE SEQUENCE [LARGE SCALE GENOMIC DNA]</scope>
</reference>
<protein>
    <recommendedName>
        <fullName evidence="12">UPAR/Ly6 domain-containing protein</fullName>
    </recommendedName>
</protein>
<keyword evidence="4 9" id="KW-0732">Signal</keyword>
<dbReference type="PANTHER" id="PTHR47613">
    <property type="entry name" value="SPERM ACROSOME MEMBRANE-ASSOCIATED PROTEIN 4"/>
    <property type="match status" value="1"/>
</dbReference>
<dbReference type="SUPFAM" id="SSF57302">
    <property type="entry name" value="Snake toxin-like"/>
    <property type="match status" value="1"/>
</dbReference>
<evidence type="ECO:0000313" key="11">
    <source>
        <dbReference type="Proteomes" id="UP001501940"/>
    </source>
</evidence>
<feature type="signal peptide" evidence="9">
    <location>
        <begin position="1"/>
        <end position="22"/>
    </location>
</feature>
<dbReference type="OMA" id="CCCKDNC"/>
<evidence type="ECO:0000313" key="10">
    <source>
        <dbReference type="Ensembl" id="ENSAOCP00000001733.2"/>
    </source>
</evidence>
<dbReference type="GO" id="GO:0098552">
    <property type="term" value="C:side of membrane"/>
    <property type="evidence" value="ECO:0007669"/>
    <property type="project" value="UniProtKB-KW"/>
</dbReference>
<dbReference type="Proteomes" id="UP001501940">
    <property type="component" value="Chromosome 3"/>
</dbReference>
<evidence type="ECO:0000256" key="8">
    <source>
        <dbReference type="ARBA" id="ARBA00023288"/>
    </source>
</evidence>
<dbReference type="Gene3D" id="2.10.60.10">
    <property type="entry name" value="CD59"/>
    <property type="match status" value="1"/>
</dbReference>
<dbReference type="AlphaFoldDB" id="A0A3Q1AKV1"/>
<dbReference type="CDD" id="cd23597">
    <property type="entry name" value="TFP_LU_ECD_Bncr"/>
    <property type="match status" value="1"/>
</dbReference>
<evidence type="ECO:0000256" key="6">
    <source>
        <dbReference type="ARBA" id="ARBA00023157"/>
    </source>
</evidence>
<keyword evidence="11" id="KW-1185">Reference proteome</keyword>
<evidence type="ECO:0000256" key="9">
    <source>
        <dbReference type="SAM" id="SignalP"/>
    </source>
</evidence>
<reference evidence="10" key="3">
    <citation type="submission" date="2025-09" db="UniProtKB">
        <authorList>
            <consortium name="Ensembl"/>
        </authorList>
    </citation>
    <scope>IDENTIFICATION</scope>
</reference>
<accession>A0A3Q1AKV1</accession>
<reference evidence="10" key="2">
    <citation type="submission" date="2025-08" db="UniProtKB">
        <authorList>
            <consortium name="Ensembl"/>
        </authorList>
    </citation>
    <scope>IDENTIFICATION</scope>
</reference>
<evidence type="ECO:0000256" key="5">
    <source>
        <dbReference type="ARBA" id="ARBA00023136"/>
    </source>
</evidence>
<evidence type="ECO:0000256" key="7">
    <source>
        <dbReference type="ARBA" id="ARBA00023180"/>
    </source>
</evidence>